<proteinExistence type="predicted"/>
<dbReference type="EMBL" id="UYJE01010570">
    <property type="protein sequence ID" value="VDI84344.1"/>
    <property type="molecule type" value="Genomic_DNA"/>
</dbReference>
<dbReference type="PANTHER" id="PTHR47331">
    <property type="entry name" value="PHD-TYPE DOMAIN-CONTAINING PROTEIN"/>
    <property type="match status" value="1"/>
</dbReference>
<evidence type="ECO:0000259" key="1">
    <source>
        <dbReference type="Pfam" id="PF18701"/>
    </source>
</evidence>
<organism evidence="2 4">
    <name type="scientific">Mytilus galloprovincialis</name>
    <name type="common">Mediterranean mussel</name>
    <dbReference type="NCBI Taxonomy" id="29158"/>
    <lineage>
        <taxon>Eukaryota</taxon>
        <taxon>Metazoa</taxon>
        <taxon>Spiralia</taxon>
        <taxon>Lophotrochozoa</taxon>
        <taxon>Mollusca</taxon>
        <taxon>Bivalvia</taxon>
        <taxon>Autobranchia</taxon>
        <taxon>Pteriomorphia</taxon>
        <taxon>Mytilida</taxon>
        <taxon>Mytiloidea</taxon>
        <taxon>Mytilidae</taxon>
        <taxon>Mytilinae</taxon>
        <taxon>Mytilus</taxon>
    </lineage>
</organism>
<dbReference type="Proteomes" id="UP000596742">
    <property type="component" value="Unassembled WGS sequence"/>
</dbReference>
<dbReference type="PANTHER" id="PTHR47331:SF6">
    <property type="entry name" value="DOUBLECORTIN DOMAIN-CONTAINING PROTEIN"/>
    <property type="match status" value="1"/>
</dbReference>
<dbReference type="Pfam" id="PF18701">
    <property type="entry name" value="DUF5641"/>
    <property type="match status" value="1"/>
</dbReference>
<dbReference type="OrthoDB" id="6145901at2759"/>
<reference evidence="2" key="1">
    <citation type="submission" date="2018-11" db="EMBL/GenBank/DDBJ databases">
        <authorList>
            <person name="Alioto T."/>
            <person name="Alioto T."/>
        </authorList>
    </citation>
    <scope>NUCLEOTIDE SEQUENCE</scope>
</reference>
<feature type="domain" description="DUF5641" evidence="1">
    <location>
        <begin position="15"/>
        <end position="94"/>
    </location>
</feature>
<gene>
    <name evidence="3" type="ORF">MGAL_10B046319</name>
    <name evidence="2" type="ORF">MGAL_10B063975</name>
</gene>
<name>A0A8B6G7L3_MYTGA</name>
<evidence type="ECO:0000313" key="3">
    <source>
        <dbReference type="EMBL" id="VDI84344.1"/>
    </source>
</evidence>
<keyword evidence="4" id="KW-1185">Reference proteome</keyword>
<dbReference type="AlphaFoldDB" id="A0A8B6G7L3"/>
<accession>A0A8B6G7L3</accession>
<sequence>MCNFSLNNSGQSGDRKYLHSLQVRPKWQTEEQNVKVGTVVLMKDNNCARNYWPTGIVERVFPSEDGKIRKVELRIIRDGQPVTYVRPISQIVLLVEPE</sequence>
<comment type="caution">
    <text evidence="2">The sequence shown here is derived from an EMBL/GenBank/DDBJ whole genome shotgun (WGS) entry which is preliminary data.</text>
</comment>
<dbReference type="InterPro" id="IPR040676">
    <property type="entry name" value="DUF5641"/>
</dbReference>
<protein>
    <recommendedName>
        <fullName evidence="1">DUF5641 domain-containing protein</fullName>
    </recommendedName>
</protein>
<evidence type="ECO:0000313" key="2">
    <source>
        <dbReference type="EMBL" id="VDI59918.1"/>
    </source>
</evidence>
<dbReference type="EMBL" id="UYJE01007985">
    <property type="protein sequence ID" value="VDI59918.1"/>
    <property type="molecule type" value="Genomic_DNA"/>
</dbReference>
<evidence type="ECO:0000313" key="4">
    <source>
        <dbReference type="Proteomes" id="UP000596742"/>
    </source>
</evidence>